<proteinExistence type="predicted"/>
<dbReference type="SUPFAM" id="SSF52499">
    <property type="entry name" value="Isochorismatase-like hydrolases"/>
    <property type="match status" value="1"/>
</dbReference>
<gene>
    <name evidence="3" type="ORF">SAMEA4412665_00925</name>
</gene>
<dbReference type="eggNOG" id="COG1335">
    <property type="taxonomic scope" value="Bacteria"/>
</dbReference>
<reference evidence="3 4" key="1">
    <citation type="submission" date="2017-06" db="EMBL/GenBank/DDBJ databases">
        <authorList>
            <consortium name="Pathogen Informatics"/>
        </authorList>
    </citation>
    <scope>NUCLEOTIDE SEQUENCE [LARGE SCALE GENOMIC DNA]</scope>
    <source>
        <strain evidence="3 4">NCTC11865</strain>
    </source>
</reference>
<dbReference type="RefSeq" id="WP_325168517.1">
    <property type="nucleotide sequence ID" value="NZ_LT906441.1"/>
</dbReference>
<evidence type="ECO:0000256" key="1">
    <source>
        <dbReference type="ARBA" id="ARBA00022801"/>
    </source>
</evidence>
<dbReference type="AlphaFoldDB" id="A0A239WFF6"/>
<sequence length="193" mass="20996">MNEETMMGEQDGPGEPWLVVIDPQRIFADPSSQWCAPRFAEIVPVIDRLVTGFGDRVIVTRWVAGQPHEGSWRDYFTRWPFADLAANDPLLDLVDAARPWARRPTVDCSTFGKWGASMQELTGEHPHLVLTGVATDCCVISTALAAADAGARVSVVSDAVAGSADAEHEAALHVMELFSPQIEVVEAQDVLAR</sequence>
<evidence type="ECO:0000313" key="3">
    <source>
        <dbReference type="EMBL" id="SNV33241.1"/>
    </source>
</evidence>
<evidence type="ECO:0000259" key="2">
    <source>
        <dbReference type="Pfam" id="PF00857"/>
    </source>
</evidence>
<dbReference type="Gene3D" id="3.40.50.850">
    <property type="entry name" value="Isochorismatase-like"/>
    <property type="match status" value="1"/>
</dbReference>
<organism evidence="3 4">
    <name type="scientific">Cutibacterium granulosum</name>
    <dbReference type="NCBI Taxonomy" id="33011"/>
    <lineage>
        <taxon>Bacteria</taxon>
        <taxon>Bacillati</taxon>
        <taxon>Actinomycetota</taxon>
        <taxon>Actinomycetes</taxon>
        <taxon>Propionibacteriales</taxon>
        <taxon>Propionibacteriaceae</taxon>
        <taxon>Cutibacterium</taxon>
    </lineage>
</organism>
<feature type="domain" description="Isochorismatase-like" evidence="2">
    <location>
        <begin position="17"/>
        <end position="180"/>
    </location>
</feature>
<dbReference type="Pfam" id="PF00857">
    <property type="entry name" value="Isochorismatase"/>
    <property type="match status" value="1"/>
</dbReference>
<dbReference type="EMBL" id="LT906441">
    <property type="protein sequence ID" value="SNV33241.1"/>
    <property type="molecule type" value="Genomic_DNA"/>
</dbReference>
<dbReference type="PANTHER" id="PTHR43540">
    <property type="entry name" value="PEROXYUREIDOACRYLATE/UREIDOACRYLATE AMIDOHYDROLASE-RELATED"/>
    <property type="match status" value="1"/>
</dbReference>
<evidence type="ECO:0000313" key="4">
    <source>
        <dbReference type="Proteomes" id="UP000215332"/>
    </source>
</evidence>
<protein>
    <submittedName>
        <fullName evidence="3">Isochorismatase family</fullName>
    </submittedName>
</protein>
<dbReference type="KEGG" id="cgrn:4412665_00925"/>
<dbReference type="Proteomes" id="UP000215332">
    <property type="component" value="Chromosome 1"/>
</dbReference>
<name>A0A239WFF6_9ACTN</name>
<accession>A0A239WFF6</accession>
<dbReference type="GO" id="GO:0016787">
    <property type="term" value="F:hydrolase activity"/>
    <property type="evidence" value="ECO:0007669"/>
    <property type="project" value="UniProtKB-KW"/>
</dbReference>
<keyword evidence="1" id="KW-0378">Hydrolase</keyword>
<dbReference type="PANTHER" id="PTHR43540:SF6">
    <property type="entry name" value="ISOCHORISMATASE-LIKE DOMAIN-CONTAINING PROTEIN"/>
    <property type="match status" value="1"/>
</dbReference>
<dbReference type="InterPro" id="IPR036380">
    <property type="entry name" value="Isochorismatase-like_sf"/>
</dbReference>
<dbReference type="InterPro" id="IPR050272">
    <property type="entry name" value="Isochorismatase-like_hydrls"/>
</dbReference>
<dbReference type="InterPro" id="IPR000868">
    <property type="entry name" value="Isochorismatase-like_dom"/>
</dbReference>